<dbReference type="GO" id="GO:0004040">
    <property type="term" value="F:amidase activity"/>
    <property type="evidence" value="ECO:0007669"/>
    <property type="project" value="TreeGrafter"/>
</dbReference>
<reference evidence="5" key="1">
    <citation type="submission" date="2016-11" db="UniProtKB">
        <authorList>
            <consortium name="WormBaseParasite"/>
        </authorList>
    </citation>
    <scope>IDENTIFICATION</scope>
</reference>
<dbReference type="InterPro" id="IPR020556">
    <property type="entry name" value="Amidase_CS"/>
</dbReference>
<dbReference type="PANTHER" id="PTHR45847:SF6">
    <property type="entry name" value="FATTY ACID AMIDE HYDROLASE"/>
    <property type="match status" value="1"/>
</dbReference>
<evidence type="ECO:0000256" key="1">
    <source>
        <dbReference type="ARBA" id="ARBA00009199"/>
    </source>
</evidence>
<dbReference type="PANTHER" id="PTHR45847">
    <property type="entry name" value="FATTY ACID AMIDE HYDROLASE"/>
    <property type="match status" value="1"/>
</dbReference>
<feature type="domain" description="Amidase" evidence="3">
    <location>
        <begin position="8"/>
        <end position="471"/>
    </location>
</feature>
<dbReference type="Pfam" id="PF01425">
    <property type="entry name" value="Amidase"/>
    <property type="match status" value="1"/>
</dbReference>
<dbReference type="GO" id="GO:0017064">
    <property type="term" value="F:fatty acid amide hydrolase activity"/>
    <property type="evidence" value="ECO:0007669"/>
    <property type="project" value="TreeGrafter"/>
</dbReference>
<accession>A0A1I7X4T8</accession>
<dbReference type="PROSITE" id="PS00571">
    <property type="entry name" value="AMIDASES"/>
    <property type="match status" value="1"/>
</dbReference>
<dbReference type="WBParaSite" id="Hba_12558">
    <property type="protein sequence ID" value="Hba_12558"/>
    <property type="gene ID" value="Hba_12558"/>
</dbReference>
<keyword evidence="2" id="KW-0378">Hydrolase</keyword>
<evidence type="ECO:0000259" key="3">
    <source>
        <dbReference type="Pfam" id="PF01425"/>
    </source>
</evidence>
<dbReference type="InterPro" id="IPR036928">
    <property type="entry name" value="AS_sf"/>
</dbReference>
<comment type="similarity">
    <text evidence="1">Belongs to the amidase family.</text>
</comment>
<dbReference type="GO" id="GO:0009062">
    <property type="term" value="P:fatty acid catabolic process"/>
    <property type="evidence" value="ECO:0007669"/>
    <property type="project" value="TreeGrafter"/>
</dbReference>
<dbReference type="Gene3D" id="3.90.1300.10">
    <property type="entry name" value="Amidase signature (AS) domain"/>
    <property type="match status" value="1"/>
</dbReference>
<dbReference type="InterPro" id="IPR052096">
    <property type="entry name" value="Endocannabinoid_amidase"/>
</dbReference>
<dbReference type="Proteomes" id="UP000095283">
    <property type="component" value="Unplaced"/>
</dbReference>
<sequence length="483" mass="53038">MKATLFLAFDTAREADEKWAKKGIKPPLYGIPFSVKGNFFIPGYDCCIGLAKWLDQPKSEECSFVTYLRNLGAIPFVITNIPQGLLSFSCSNSVYGTTCNPHDITRTPGGSSGGEGALLAAGAVPFGIGSDLAGSLRIPAAFCGFVTLKPTQDRLVVTGTHGGIPGRGRLGLSFGFLTHSVDEQVALLDLIIGKSEYRAMVPLSVPAVLNMEVMLSSKKLKIGYFDDDGFCTPIPALIGEAKSTHIFNSVRRCVLETVEHLKCEGHELVRFTVPDINLMVNIFFKLLMPDGGGYICSLYENDVVDPFMKQFVMMLKVPRCIRWLASIILNPISPQLATLCKSYVSDLEDLRYTQEQCDEYRKTFIAYWKMLDIDALVCPAFPVPAVPHQYSSKLGMTAVATGIFNLIDFPAGVVPVGKVTKKDDEELLNEAVFPVGFNIALKQMRDAAMNSAGLPLAVQVVTLPFEEEMCLRVMSEVERIWKK</sequence>
<evidence type="ECO:0000313" key="5">
    <source>
        <dbReference type="WBParaSite" id="Hba_12558"/>
    </source>
</evidence>
<evidence type="ECO:0000313" key="4">
    <source>
        <dbReference type="Proteomes" id="UP000095283"/>
    </source>
</evidence>
<protein>
    <submittedName>
        <fullName evidence="5">Amidase domain-containing protein</fullName>
    </submittedName>
</protein>
<evidence type="ECO:0000256" key="2">
    <source>
        <dbReference type="ARBA" id="ARBA00022801"/>
    </source>
</evidence>
<dbReference type="SUPFAM" id="SSF75304">
    <property type="entry name" value="Amidase signature (AS) enzymes"/>
    <property type="match status" value="1"/>
</dbReference>
<name>A0A1I7X4T8_HETBA</name>
<dbReference type="AlphaFoldDB" id="A0A1I7X4T8"/>
<proteinExistence type="inferred from homology"/>
<dbReference type="InterPro" id="IPR023631">
    <property type="entry name" value="Amidase_dom"/>
</dbReference>
<keyword evidence="4" id="KW-1185">Reference proteome</keyword>
<organism evidence="4 5">
    <name type="scientific">Heterorhabditis bacteriophora</name>
    <name type="common">Entomopathogenic nematode worm</name>
    <dbReference type="NCBI Taxonomy" id="37862"/>
    <lineage>
        <taxon>Eukaryota</taxon>
        <taxon>Metazoa</taxon>
        <taxon>Ecdysozoa</taxon>
        <taxon>Nematoda</taxon>
        <taxon>Chromadorea</taxon>
        <taxon>Rhabditida</taxon>
        <taxon>Rhabditina</taxon>
        <taxon>Rhabditomorpha</taxon>
        <taxon>Strongyloidea</taxon>
        <taxon>Heterorhabditidae</taxon>
        <taxon>Heterorhabditis</taxon>
    </lineage>
</organism>
<dbReference type="FunFam" id="3.90.1300.10:FF:000003">
    <property type="entry name" value="Amidase signature enzyme"/>
    <property type="match status" value="1"/>
</dbReference>